<gene>
    <name evidence="3" type="ORF">HNV11_07910</name>
</gene>
<sequence>MKIKTFVLCALPAAFLMSCFQGDNGNPTDDANDAAGTGSAYLAREVTGVWLLSTDHRFGYDEPCNQLSEGFVQSVFNLGLHDEMETLDYQNGCEFRWSGGSAAIGFGGPKPYPSIYHAAYTFNKMFQGDTSQVYGQMGSTSGKPAYTGPETEGTGAERPAIEPEGGANGDIDEDASAMNDSSNRVSGITPAATQFVKPAVSTGKFIALSNIGDKAVWEPAKNTMHVLYNNHIINVRVNIKGGPAVQQQKAKQLAGIIMDHFNEDYADWN</sequence>
<dbReference type="EMBL" id="CP053435">
    <property type="protein sequence ID" value="QJW89314.1"/>
    <property type="molecule type" value="Genomic_DNA"/>
</dbReference>
<evidence type="ECO:0000256" key="1">
    <source>
        <dbReference type="SAM" id="MobiDB-lite"/>
    </source>
</evidence>
<dbReference type="Proteomes" id="UP000502756">
    <property type="component" value="Chromosome"/>
</dbReference>
<dbReference type="KEGG" id="stae:HNV11_07910"/>
<dbReference type="AlphaFoldDB" id="A0A6M5Y754"/>
<feature type="signal peptide" evidence="2">
    <location>
        <begin position="1"/>
        <end position="25"/>
    </location>
</feature>
<name>A0A6M5Y754_9BACT</name>
<protein>
    <recommendedName>
        <fullName evidence="5">Lipoprotein</fullName>
    </recommendedName>
</protein>
<feature type="region of interest" description="Disordered" evidence="1">
    <location>
        <begin position="137"/>
        <end position="184"/>
    </location>
</feature>
<accession>A0A6M5Y754</accession>
<evidence type="ECO:0000313" key="4">
    <source>
        <dbReference type="Proteomes" id="UP000502756"/>
    </source>
</evidence>
<keyword evidence="4" id="KW-1185">Reference proteome</keyword>
<keyword evidence="2" id="KW-0732">Signal</keyword>
<dbReference type="RefSeq" id="WP_171739153.1">
    <property type="nucleotide sequence ID" value="NZ_CP053435.1"/>
</dbReference>
<evidence type="ECO:0000313" key="3">
    <source>
        <dbReference type="EMBL" id="QJW89314.1"/>
    </source>
</evidence>
<evidence type="ECO:0008006" key="5">
    <source>
        <dbReference type="Google" id="ProtNLM"/>
    </source>
</evidence>
<proteinExistence type="predicted"/>
<reference evidence="3 4" key="1">
    <citation type="submission" date="2020-05" db="EMBL/GenBank/DDBJ databases">
        <title>Genome sequencing of Spirosoma sp. TS118.</title>
        <authorList>
            <person name="Lee J.-H."/>
            <person name="Jeong S."/>
            <person name="Zhao L."/>
            <person name="Jung J.-H."/>
            <person name="Kim M.-K."/>
            <person name="Lim S."/>
        </authorList>
    </citation>
    <scope>NUCLEOTIDE SEQUENCE [LARGE SCALE GENOMIC DNA]</scope>
    <source>
        <strain evidence="3 4">TS118</strain>
    </source>
</reference>
<dbReference type="PROSITE" id="PS51257">
    <property type="entry name" value="PROKAR_LIPOPROTEIN"/>
    <property type="match status" value="1"/>
</dbReference>
<evidence type="ECO:0000256" key="2">
    <source>
        <dbReference type="SAM" id="SignalP"/>
    </source>
</evidence>
<feature type="chain" id="PRO_5026842762" description="Lipoprotein" evidence="2">
    <location>
        <begin position="26"/>
        <end position="269"/>
    </location>
</feature>
<organism evidence="3 4">
    <name type="scientific">Spirosoma taeanense</name>
    <dbReference type="NCBI Taxonomy" id="2735870"/>
    <lineage>
        <taxon>Bacteria</taxon>
        <taxon>Pseudomonadati</taxon>
        <taxon>Bacteroidota</taxon>
        <taxon>Cytophagia</taxon>
        <taxon>Cytophagales</taxon>
        <taxon>Cytophagaceae</taxon>
        <taxon>Spirosoma</taxon>
    </lineage>
</organism>